<feature type="domain" description="M23ase beta-sheet core" evidence="1">
    <location>
        <begin position="294"/>
        <end position="388"/>
    </location>
</feature>
<dbReference type="Gene3D" id="2.70.70.10">
    <property type="entry name" value="Glucose Permease (Domain IIA)"/>
    <property type="match status" value="1"/>
</dbReference>
<dbReference type="SUPFAM" id="SSF51261">
    <property type="entry name" value="Duplicated hybrid motif"/>
    <property type="match status" value="1"/>
</dbReference>
<dbReference type="InterPro" id="IPR016047">
    <property type="entry name" value="M23ase_b-sheet_dom"/>
</dbReference>
<reference evidence="2 3" key="1">
    <citation type="submission" date="2017-09" db="EMBL/GenBank/DDBJ databases">
        <title>Depth-based differentiation of microbial function through sediment-hosted aquifers and enrichment of novel symbionts in the deep terrestrial subsurface.</title>
        <authorList>
            <person name="Probst A.J."/>
            <person name="Ladd B."/>
            <person name="Jarett J.K."/>
            <person name="Geller-Mcgrath D.E."/>
            <person name="Sieber C.M."/>
            <person name="Emerson J.B."/>
            <person name="Anantharaman K."/>
            <person name="Thomas B.C."/>
            <person name="Malmstrom R."/>
            <person name="Stieglmeier M."/>
            <person name="Klingl A."/>
            <person name="Woyke T."/>
            <person name="Ryan C.M."/>
            <person name="Banfield J.F."/>
        </authorList>
    </citation>
    <scope>NUCLEOTIDE SEQUENCE [LARGE SCALE GENOMIC DNA]</scope>
    <source>
        <strain evidence="2">CG08_land_8_20_14_0_20_45_16</strain>
    </source>
</reference>
<sequence>MFFENSFWAKGGSKGPYVIMILMLPREVYIKRRIVLGLMAAFLLLSLIFGVRLTTNKIQTWQKHSALTEISGYLKAGQVLFDSLLERGVSREAANELVAVVAKVLDLTKLKVNDNYTIYIDTQGEIQKFIYSKSAIDQYFVIRDEQGNLSAFVPAIYPERREIVKEFTIKSSLFGAMKEPGEEDALVFLFVDIFAWDIDFFTYPRVGDKIKIYFEKYYHNGEFVEYGRILAAEYDGREKFQAVYFEPDGKRGAYYHLDGSPAAKMFLKSPLKFTGRITSLFGSRVDPITSQHGTHRGVDFASYYGAPIVATAGGVVERAGWGGAYGNLIILRHANGYSTSYGHCSKLLARRGQRISQGEIIAKVGSTGHSTGPHCHYEVRLNSVASNPLRFKQPTVNPLKGKELAAFKRLSQEVWPKLGKIS</sequence>
<dbReference type="PANTHER" id="PTHR21666">
    <property type="entry name" value="PEPTIDASE-RELATED"/>
    <property type="match status" value="1"/>
</dbReference>
<dbReference type="InterPro" id="IPR050570">
    <property type="entry name" value="Cell_wall_metabolism_enzyme"/>
</dbReference>
<dbReference type="InterPro" id="IPR011055">
    <property type="entry name" value="Dup_hybrid_motif"/>
</dbReference>
<comment type="caution">
    <text evidence="2">The sequence shown here is derived from an EMBL/GenBank/DDBJ whole genome shotgun (WGS) entry which is preliminary data.</text>
</comment>
<evidence type="ECO:0000259" key="1">
    <source>
        <dbReference type="Pfam" id="PF01551"/>
    </source>
</evidence>
<dbReference type="CDD" id="cd12797">
    <property type="entry name" value="M23_peptidase"/>
    <property type="match status" value="1"/>
</dbReference>
<organism evidence="2 3">
    <name type="scientific">Candidatus Saganbacteria bacterium CG08_land_8_20_14_0_20_45_16</name>
    <dbReference type="NCBI Taxonomy" id="2014293"/>
    <lineage>
        <taxon>Bacteria</taxon>
        <taxon>Bacillati</taxon>
        <taxon>Saganbacteria</taxon>
    </lineage>
</organism>
<dbReference type="EMBL" id="PEYM01000071">
    <property type="protein sequence ID" value="PIS29811.1"/>
    <property type="molecule type" value="Genomic_DNA"/>
</dbReference>
<dbReference type="Pfam" id="PF01551">
    <property type="entry name" value="Peptidase_M23"/>
    <property type="match status" value="1"/>
</dbReference>
<gene>
    <name evidence="2" type="ORF">COT42_04250</name>
</gene>
<dbReference type="Proteomes" id="UP000231343">
    <property type="component" value="Unassembled WGS sequence"/>
</dbReference>
<dbReference type="AlphaFoldDB" id="A0A2H0XY73"/>
<evidence type="ECO:0000313" key="2">
    <source>
        <dbReference type="EMBL" id="PIS29811.1"/>
    </source>
</evidence>
<protein>
    <recommendedName>
        <fullName evidence="1">M23ase beta-sheet core domain-containing protein</fullName>
    </recommendedName>
</protein>
<dbReference type="PANTHER" id="PTHR21666:SF270">
    <property type="entry name" value="MUREIN HYDROLASE ACTIVATOR ENVC"/>
    <property type="match status" value="1"/>
</dbReference>
<dbReference type="GO" id="GO:0004222">
    <property type="term" value="F:metalloendopeptidase activity"/>
    <property type="evidence" value="ECO:0007669"/>
    <property type="project" value="TreeGrafter"/>
</dbReference>
<name>A0A2H0XY73_UNCSA</name>
<dbReference type="Gene3D" id="3.10.450.350">
    <property type="match status" value="1"/>
</dbReference>
<proteinExistence type="predicted"/>
<accession>A0A2H0XY73</accession>
<evidence type="ECO:0000313" key="3">
    <source>
        <dbReference type="Proteomes" id="UP000231343"/>
    </source>
</evidence>